<dbReference type="GO" id="GO:0000270">
    <property type="term" value="P:peptidoglycan metabolic process"/>
    <property type="evidence" value="ECO:0007669"/>
    <property type="project" value="TreeGrafter"/>
</dbReference>
<keyword evidence="3" id="KW-0732">Signal</keyword>
<dbReference type="Gene3D" id="3.40.710.10">
    <property type="entry name" value="DD-peptidase/beta-lactamase superfamily"/>
    <property type="match status" value="1"/>
</dbReference>
<dbReference type="Proteomes" id="UP000242757">
    <property type="component" value="Unassembled WGS sequence"/>
</dbReference>
<dbReference type="SUPFAM" id="SSF56601">
    <property type="entry name" value="beta-lactamase/transpeptidase-like"/>
    <property type="match status" value="1"/>
</dbReference>
<comment type="caution">
    <text evidence="4">The sequence shown here is derived from an EMBL/GenBank/DDBJ whole genome shotgun (WGS) entry which is preliminary data.</text>
</comment>
<dbReference type="InterPro" id="IPR012338">
    <property type="entry name" value="Beta-lactam/transpept-like"/>
</dbReference>
<evidence type="ECO:0000313" key="4">
    <source>
        <dbReference type="EMBL" id="OXY81809.1"/>
    </source>
</evidence>
<feature type="signal peptide" evidence="3">
    <location>
        <begin position="1"/>
        <end position="22"/>
    </location>
</feature>
<gene>
    <name evidence="4" type="primary">dacB</name>
    <name evidence="4" type="ORF">B6S08_10150</name>
</gene>
<dbReference type="AlphaFoldDB" id="A0A233REJ9"/>
<proteinExistence type="inferred from homology"/>
<name>A0A233REJ9_9GAMM</name>
<organism evidence="4 5">
    <name type="scientific">Oceanimonas doudoroffii</name>
    <dbReference type="NCBI Taxonomy" id="84158"/>
    <lineage>
        <taxon>Bacteria</taxon>
        <taxon>Pseudomonadati</taxon>
        <taxon>Pseudomonadota</taxon>
        <taxon>Gammaproteobacteria</taxon>
        <taxon>Aeromonadales</taxon>
        <taxon>Aeromonadaceae</taxon>
        <taxon>Oceanimonas</taxon>
    </lineage>
</organism>
<dbReference type="PRINTS" id="PR00922">
    <property type="entry name" value="DADACBPTASE3"/>
</dbReference>
<dbReference type="OrthoDB" id="9802627at2"/>
<sequence>MKLLSTLVSAVLATAFVTSVSAATPPANGQSAWMLADAATGNIERRHQEQQLMKPASTQKLVTVLAGALALGPDWHYTTTLRYRGELRQGRLDGDLLIDFAGDPSLTREQLAALLRQSGIRHVSGRVLLNQYRFAGYDRGNGWSWNDLGVCYTAPAAALILDRNCVQGALYARSGQPARATVPAHQPVTVSADVAVLNKAEREQRFCALELDMTPPNQYHLTGCIGPRQDPWPLRFAIQDVTAWGKRLTGWALQQAGITLSGHIEGSRVDAGDWAPLGQHDSPPLRELARQILAHSDNLYADSLLRTLGAQHFNQPGSFRNGTQAVREILKQEADIDLGPSWLADGSGLSAHNLLRAKDLMAVLLTMAQDPRAQWLMAALPVSGESGTLRYRKSVQGPALKGRVIAKTGTIAHVQNLAGFIDTDNGERKAFVLLQNGLSISPEQSAAMAAGELEWPARRFERDWLEGVTQRSSIVKTNQNNTH</sequence>
<feature type="chain" id="PRO_5012692096" evidence="3">
    <location>
        <begin position="23"/>
        <end position="483"/>
    </location>
</feature>
<dbReference type="RefSeq" id="WP_094200697.1">
    <property type="nucleotide sequence ID" value="NZ_NBIM01000002.1"/>
</dbReference>
<keyword evidence="5" id="KW-1185">Reference proteome</keyword>
<evidence type="ECO:0000313" key="5">
    <source>
        <dbReference type="Proteomes" id="UP000242757"/>
    </source>
</evidence>
<keyword evidence="4" id="KW-0121">Carboxypeptidase</keyword>
<keyword evidence="4" id="KW-0645">Protease</keyword>
<protein>
    <submittedName>
        <fullName evidence="4">D-alanyl-D-alanine carboxypeptidase/D-alanyl-D-alanine-endopeptidase</fullName>
    </submittedName>
</protein>
<dbReference type="Gene3D" id="3.50.80.20">
    <property type="entry name" value="D-Ala-D-Ala carboxypeptidase C, peptidase S13"/>
    <property type="match status" value="1"/>
</dbReference>
<dbReference type="InterPro" id="IPR000667">
    <property type="entry name" value="Peptidase_S13"/>
</dbReference>
<dbReference type="PANTHER" id="PTHR30023:SF0">
    <property type="entry name" value="PENICILLIN-SENSITIVE CARBOXYPEPTIDASE A"/>
    <property type="match status" value="1"/>
</dbReference>
<reference evidence="4 5" key="1">
    <citation type="submission" date="2017-08" db="EMBL/GenBank/DDBJ databases">
        <title>A Genome Sequence of Oceanimonas doudoroffii ATCC 27123T.</title>
        <authorList>
            <person name="Brennan M.A."/>
            <person name="Maclea K.S."/>
            <person name="Mcclelland W.D."/>
            <person name="Trachtenberg A.M."/>
        </authorList>
    </citation>
    <scope>NUCLEOTIDE SEQUENCE [LARGE SCALE GENOMIC DNA]</scope>
    <source>
        <strain evidence="4 5">ATCC 27123</strain>
    </source>
</reference>
<evidence type="ECO:0000256" key="2">
    <source>
        <dbReference type="ARBA" id="ARBA00022801"/>
    </source>
</evidence>
<comment type="similarity">
    <text evidence="1">Belongs to the peptidase S13 family.</text>
</comment>
<dbReference type="Pfam" id="PF02113">
    <property type="entry name" value="Peptidase_S13"/>
    <property type="match status" value="1"/>
</dbReference>
<dbReference type="GO" id="GO:0004185">
    <property type="term" value="F:serine-type carboxypeptidase activity"/>
    <property type="evidence" value="ECO:0007669"/>
    <property type="project" value="InterPro"/>
</dbReference>
<dbReference type="EMBL" id="NBIM01000002">
    <property type="protein sequence ID" value="OXY81809.1"/>
    <property type="molecule type" value="Genomic_DNA"/>
</dbReference>
<evidence type="ECO:0000256" key="3">
    <source>
        <dbReference type="SAM" id="SignalP"/>
    </source>
</evidence>
<accession>A0A233REJ9</accession>
<evidence type="ECO:0000256" key="1">
    <source>
        <dbReference type="ARBA" id="ARBA00006096"/>
    </source>
</evidence>
<dbReference type="PANTHER" id="PTHR30023">
    <property type="entry name" value="D-ALANYL-D-ALANINE CARBOXYPEPTIDASE"/>
    <property type="match status" value="1"/>
</dbReference>
<dbReference type="NCBIfam" id="TIGR00666">
    <property type="entry name" value="PBP4"/>
    <property type="match status" value="1"/>
</dbReference>
<keyword evidence="2" id="KW-0378">Hydrolase</keyword>
<dbReference type="GO" id="GO:0006508">
    <property type="term" value="P:proteolysis"/>
    <property type="evidence" value="ECO:0007669"/>
    <property type="project" value="InterPro"/>
</dbReference>